<feature type="compositionally biased region" description="Low complexity" evidence="8">
    <location>
        <begin position="881"/>
        <end position="899"/>
    </location>
</feature>
<evidence type="ECO:0000259" key="11">
    <source>
        <dbReference type="Pfam" id="PF20771"/>
    </source>
</evidence>
<name>A0A7N4PIV6_SARHA</name>
<organism evidence="12 13">
    <name type="scientific">Sarcophilus harrisii</name>
    <name type="common">Tasmanian devil</name>
    <name type="synonym">Sarcophilus laniarius</name>
    <dbReference type="NCBI Taxonomy" id="9305"/>
    <lineage>
        <taxon>Eukaryota</taxon>
        <taxon>Metazoa</taxon>
        <taxon>Chordata</taxon>
        <taxon>Craniata</taxon>
        <taxon>Vertebrata</taxon>
        <taxon>Euteleostomi</taxon>
        <taxon>Mammalia</taxon>
        <taxon>Metatheria</taxon>
        <taxon>Dasyuromorphia</taxon>
        <taxon>Dasyuridae</taxon>
        <taxon>Sarcophilus</taxon>
    </lineage>
</organism>
<keyword evidence="13" id="KW-1185">Reference proteome</keyword>
<dbReference type="Proteomes" id="UP000007648">
    <property type="component" value="Unassembled WGS sequence"/>
</dbReference>
<comment type="subcellular location">
    <subcellularLocation>
        <location evidence="1">Membrane</location>
        <topology evidence="1">Single-pass type I membrane protein</topology>
    </subcellularLocation>
</comment>
<feature type="domain" description="FAM171 C-terminal" evidence="11">
    <location>
        <begin position="491"/>
        <end position="823"/>
    </location>
</feature>
<keyword evidence="5 9" id="KW-1133">Transmembrane helix</keyword>
<comment type="similarity">
    <text evidence="2">Belongs to the FAM171 family.</text>
</comment>
<dbReference type="GO" id="GO:0016020">
    <property type="term" value="C:membrane"/>
    <property type="evidence" value="ECO:0007669"/>
    <property type="project" value="UniProtKB-SubCell"/>
</dbReference>
<evidence type="ECO:0000256" key="6">
    <source>
        <dbReference type="ARBA" id="ARBA00023136"/>
    </source>
</evidence>
<dbReference type="PANTHER" id="PTHR31626">
    <property type="entry name" value="SUSHI DOMAIN-CONTAINING PROTEIN"/>
    <property type="match status" value="1"/>
</dbReference>
<feature type="compositionally biased region" description="Gly residues" evidence="8">
    <location>
        <begin position="861"/>
        <end position="876"/>
    </location>
</feature>
<dbReference type="GeneTree" id="ENSGT00950000183184"/>
<dbReference type="InterPro" id="IPR018890">
    <property type="entry name" value="FAM171"/>
</dbReference>
<feature type="region of interest" description="Disordered" evidence="8">
    <location>
        <begin position="89"/>
        <end position="109"/>
    </location>
</feature>
<dbReference type="PANTHER" id="PTHR31626:SF3">
    <property type="entry name" value="PROTEIN FAM171A2"/>
    <property type="match status" value="1"/>
</dbReference>
<reference evidence="12" key="2">
    <citation type="submission" date="2025-08" db="UniProtKB">
        <authorList>
            <consortium name="Ensembl"/>
        </authorList>
    </citation>
    <scope>IDENTIFICATION</scope>
</reference>
<dbReference type="Pfam" id="PF20771">
    <property type="entry name" value="FAM171A1-2-B_C"/>
    <property type="match status" value="1"/>
</dbReference>
<evidence type="ECO:0000256" key="9">
    <source>
        <dbReference type="SAM" id="Phobius"/>
    </source>
</evidence>
<evidence type="ECO:0000313" key="13">
    <source>
        <dbReference type="Proteomes" id="UP000007648"/>
    </source>
</evidence>
<dbReference type="InterPro" id="IPR049175">
    <property type="entry name" value="FAM171_C"/>
</dbReference>
<sequence length="932" mass="97131">MGWGREEERGRERRGRHCRARPAGGAGGRVETIAGSRRSGAARGGGCGLSAGGGGGGGGRGGGGGGGGRGGRWPGLCLCLCLCSGAGSGRGSGQRAAGGRDGPLAAGATRMPPRSGRLLLLLLPLLLGDASRARGKSPPEPPNPQEVLIKVQVYVSGELAPLARASVDVFGNRTLLATGTTDAEGVATLPLNYRLGTWVLVTAARPGFLTNSVPWRVDKLPLYASVSLYLLPERPATLILYEDLVHILLGSPGARSQPWVQFQRRAARLPRSSTYSQLWASLTPANTEQEMRAFPAFLGTEGNSSVNSSWLELTPLAAVSVHLLTGNGTEVPLSGPVHFSLPLPPGPRALATSSVPAWRFDPKSGLWVRNGTGMIRKEGRQLYWTFVSPQLGYWAAALASPAYSGTGLVTVTSGIKDISTYHTIFLLTILGALALLVLSLLCLLIYYCRRRCLKPRQQLHKLPLSGPLESNKKDQATSMSQLHLICGGSLEPPSSGDPEAPPPGALHSAFSSSRDLAGSRDDFFRAKPRPAGRASAEPPCARGPEGSGLKGARSVEGPGGLEPSLDEYRRGAPGGAPYIHDPPSPPPLPSPFDHFLGHKAPAEGKAPDFLLSQSVDQLSRPPSLSQAGQLIFCGSIDHLKDSVYRNVMPTLVIPAHYVRLGESGAASGDESAPAEGAAQGPARPFPQPDPQRQLLQGHPGAGGEGAESWAGARSAPVSGSVTIPVLFNESTMAQLNGELQALTEKKLLELGVKPHPRAWFVSLDGRSNSQVRHSYIDLQAGGGGGGRSTDASLDSGVDVHEARPLPRRRPQGPRGEDRGRGPRAAAGPAPPGPERGHGAQQQREPHGPLLARGQLPDAAAGRGGSPRGPGGHGAQGPGPQPGRQLPQQRQRAAAGLAHQPRGRAGRRGGRRGGGQEEPLAEEGGEAADGVQC</sequence>
<feature type="domain" description="FAM171 N-terminal" evidence="10">
    <location>
        <begin position="147"/>
        <end position="400"/>
    </location>
</feature>
<dbReference type="FunCoup" id="A0A7N4PIV6">
    <property type="interactions" value="834"/>
</dbReference>
<protein>
    <submittedName>
        <fullName evidence="12">Family with sequence similarity 171 member A2</fullName>
    </submittedName>
</protein>
<evidence type="ECO:0000256" key="4">
    <source>
        <dbReference type="ARBA" id="ARBA00022729"/>
    </source>
</evidence>
<reference evidence="12" key="3">
    <citation type="submission" date="2025-09" db="UniProtKB">
        <authorList>
            <consortium name="Ensembl"/>
        </authorList>
    </citation>
    <scope>IDENTIFICATION</scope>
</reference>
<dbReference type="InParanoid" id="A0A7N4PIV6"/>
<dbReference type="AlphaFoldDB" id="A0A7N4PIV6"/>
<dbReference type="Pfam" id="PF10577">
    <property type="entry name" value="FAM171A1-2-B_N"/>
    <property type="match status" value="1"/>
</dbReference>
<keyword evidence="6 9" id="KW-0472">Membrane</keyword>
<evidence type="ECO:0000313" key="12">
    <source>
        <dbReference type="Ensembl" id="ENSSHAP00000038081.1"/>
    </source>
</evidence>
<accession>A0A7N4PIV6</accession>
<keyword evidence="3 9" id="KW-0812">Transmembrane</keyword>
<evidence type="ECO:0000256" key="8">
    <source>
        <dbReference type="SAM" id="MobiDB-lite"/>
    </source>
</evidence>
<evidence type="ECO:0000256" key="2">
    <source>
        <dbReference type="ARBA" id="ARBA00006818"/>
    </source>
</evidence>
<feature type="compositionally biased region" description="Basic and acidic residues" evidence="8">
    <location>
        <begin position="1"/>
        <end position="11"/>
    </location>
</feature>
<feature type="region of interest" description="Disordered" evidence="8">
    <location>
        <begin position="776"/>
        <end position="932"/>
    </location>
</feature>
<evidence type="ECO:0000256" key="7">
    <source>
        <dbReference type="ARBA" id="ARBA00023180"/>
    </source>
</evidence>
<gene>
    <name evidence="12" type="primary">FAM171A2</name>
</gene>
<dbReference type="Ensembl" id="ENSSHAT00000035699.1">
    <property type="protein sequence ID" value="ENSSHAP00000038081.1"/>
    <property type="gene ID" value="ENSSHAG00000023392.1"/>
</dbReference>
<feature type="region of interest" description="Disordered" evidence="8">
    <location>
        <begin position="1"/>
        <end position="44"/>
    </location>
</feature>
<keyword evidence="7" id="KW-0325">Glycoprotein</keyword>
<feature type="region of interest" description="Disordered" evidence="8">
    <location>
        <begin position="664"/>
        <end position="713"/>
    </location>
</feature>
<feature type="transmembrane region" description="Helical" evidence="9">
    <location>
        <begin position="382"/>
        <end position="404"/>
    </location>
</feature>
<dbReference type="InterPro" id="IPR048530">
    <property type="entry name" value="FAM171_N"/>
</dbReference>
<evidence type="ECO:0000256" key="3">
    <source>
        <dbReference type="ARBA" id="ARBA00022692"/>
    </source>
</evidence>
<keyword evidence="4" id="KW-0732">Signal</keyword>
<proteinExistence type="inferred from homology"/>
<evidence type="ECO:0000256" key="1">
    <source>
        <dbReference type="ARBA" id="ARBA00004479"/>
    </source>
</evidence>
<feature type="region of interest" description="Disordered" evidence="8">
    <location>
        <begin position="488"/>
        <end position="588"/>
    </location>
</feature>
<evidence type="ECO:0000256" key="5">
    <source>
        <dbReference type="ARBA" id="ARBA00022989"/>
    </source>
</evidence>
<reference evidence="12 13" key="1">
    <citation type="journal article" date="2011" name="Proc. Natl. Acad. Sci. U.S.A.">
        <title>Genetic diversity and population structure of the endangered marsupial Sarcophilus harrisii (Tasmanian devil).</title>
        <authorList>
            <person name="Miller W."/>
            <person name="Hayes V.M."/>
            <person name="Ratan A."/>
            <person name="Petersen D.C."/>
            <person name="Wittekindt N.E."/>
            <person name="Miller J."/>
            <person name="Walenz B."/>
            <person name="Knight J."/>
            <person name="Qi J."/>
            <person name="Zhao F."/>
            <person name="Wang Q."/>
            <person name="Bedoya-Reina O.C."/>
            <person name="Katiyar N."/>
            <person name="Tomsho L.P."/>
            <person name="Kasson L.M."/>
            <person name="Hardie R.A."/>
            <person name="Woodbridge P."/>
            <person name="Tindall E.A."/>
            <person name="Bertelsen M.F."/>
            <person name="Dixon D."/>
            <person name="Pyecroft S."/>
            <person name="Helgen K.M."/>
            <person name="Lesk A.M."/>
            <person name="Pringle T.H."/>
            <person name="Patterson N."/>
            <person name="Zhang Y."/>
            <person name="Kreiss A."/>
            <person name="Woods G.M."/>
            <person name="Jones M.E."/>
            <person name="Schuster S.C."/>
        </authorList>
    </citation>
    <scope>NUCLEOTIDE SEQUENCE [LARGE SCALE GENOMIC DNA]</scope>
</reference>
<feature type="compositionally biased region" description="Basic residues" evidence="8">
    <location>
        <begin position="900"/>
        <end position="910"/>
    </location>
</feature>
<evidence type="ECO:0000259" key="10">
    <source>
        <dbReference type="Pfam" id="PF10577"/>
    </source>
</evidence>
<feature type="transmembrane region" description="Helical" evidence="9">
    <location>
        <begin position="424"/>
        <end position="448"/>
    </location>
</feature>